<name>A0A4R2BD56_9BACI</name>
<dbReference type="Gene3D" id="3.30.565.40">
    <property type="entry name" value="Fervidobacterium nodosum Rt17-B1 like"/>
    <property type="match status" value="1"/>
</dbReference>
<dbReference type="InterPro" id="IPR052354">
    <property type="entry name" value="Cell_Wall_Dynamics_Protein"/>
</dbReference>
<dbReference type="InterPro" id="IPR037126">
    <property type="entry name" value="PdaC/RsiV-like_sf"/>
</dbReference>
<dbReference type="EMBL" id="SLVV01000008">
    <property type="protein sequence ID" value="TCN24152.1"/>
    <property type="molecule type" value="Genomic_DNA"/>
</dbReference>
<organism evidence="3 4">
    <name type="scientific">Mesobacillus foraminis</name>
    <dbReference type="NCBI Taxonomy" id="279826"/>
    <lineage>
        <taxon>Bacteria</taxon>
        <taxon>Bacillati</taxon>
        <taxon>Bacillota</taxon>
        <taxon>Bacilli</taxon>
        <taxon>Bacillales</taxon>
        <taxon>Bacillaceae</taxon>
        <taxon>Mesobacillus</taxon>
    </lineage>
</organism>
<dbReference type="SMART" id="SM00287">
    <property type="entry name" value="SH3b"/>
    <property type="match status" value="1"/>
</dbReference>
<proteinExistence type="predicted"/>
<keyword evidence="4" id="KW-1185">Reference proteome</keyword>
<dbReference type="Gene3D" id="2.30.30.40">
    <property type="entry name" value="SH3 Domains"/>
    <property type="match status" value="1"/>
</dbReference>
<feature type="chain" id="PRO_5020374492" evidence="1">
    <location>
        <begin position="43"/>
        <end position="310"/>
    </location>
</feature>
<dbReference type="AlphaFoldDB" id="A0A4R2BD56"/>
<evidence type="ECO:0000313" key="4">
    <source>
        <dbReference type="Proteomes" id="UP000295689"/>
    </source>
</evidence>
<dbReference type="Pfam" id="PF11738">
    <property type="entry name" value="DUF3298"/>
    <property type="match status" value="1"/>
</dbReference>
<dbReference type="InterPro" id="IPR003646">
    <property type="entry name" value="SH3-like_bac-type"/>
</dbReference>
<dbReference type="Pfam" id="PF13739">
    <property type="entry name" value="PdaC"/>
    <property type="match status" value="1"/>
</dbReference>
<evidence type="ECO:0000256" key="1">
    <source>
        <dbReference type="SAM" id="SignalP"/>
    </source>
</evidence>
<feature type="signal peptide" evidence="1">
    <location>
        <begin position="1"/>
        <end position="42"/>
    </location>
</feature>
<accession>A0A4R2BD56</accession>
<dbReference type="InterPro" id="IPR025303">
    <property type="entry name" value="PdaC"/>
</dbReference>
<evidence type="ECO:0000313" key="3">
    <source>
        <dbReference type="EMBL" id="TCN24152.1"/>
    </source>
</evidence>
<dbReference type="PROSITE" id="PS51781">
    <property type="entry name" value="SH3B"/>
    <property type="match status" value="1"/>
</dbReference>
<dbReference type="PANTHER" id="PTHR34408">
    <property type="entry name" value="FAMILY PROTEIN, PUTATIVE-RELATED"/>
    <property type="match status" value="1"/>
</dbReference>
<feature type="domain" description="SH3b" evidence="2">
    <location>
        <begin position="43"/>
        <end position="108"/>
    </location>
</feature>
<sequence>MFRMQHYIHRWGKIQVKKIVKWTLVMVLLMAVFISSQVPAQAATTYPASVNADVLNVREKASTKSKKVGTLKKGTKVSVYSKTKSGWSEIRYKKKKAYVSTKYLRFEGAKITPHKYKNISALKYPQVSGLKSKTAQQKMNSQLTNYIKKSHGSYLSLIQDEKDLKKEEPEICREYPYSCEFEHQTSYKVKYNSTKTLSILLDEYQYWGGAHGGNYVTSYNFNLATGQPLKLTNVLNTSAKRAKVQKYVANYIKKHPTLFFSDITAKDIEIKADTPFYYYDSGIYIVFQIYSVAPYSSGNPAVKVPSSVYK</sequence>
<dbReference type="Proteomes" id="UP000295689">
    <property type="component" value="Unassembled WGS sequence"/>
</dbReference>
<dbReference type="Gene3D" id="3.90.640.20">
    <property type="entry name" value="Heat-shock cognate protein, ATPase"/>
    <property type="match status" value="1"/>
</dbReference>
<dbReference type="InterPro" id="IPR021729">
    <property type="entry name" value="DUF3298"/>
</dbReference>
<comment type="caution">
    <text evidence="3">The sequence shown here is derived from an EMBL/GenBank/DDBJ whole genome shotgun (WGS) entry which is preliminary data.</text>
</comment>
<keyword evidence="1" id="KW-0732">Signal</keyword>
<evidence type="ECO:0000259" key="2">
    <source>
        <dbReference type="PROSITE" id="PS51781"/>
    </source>
</evidence>
<reference evidence="3 4" key="1">
    <citation type="journal article" date="2015" name="Stand. Genomic Sci.">
        <title>Genomic Encyclopedia of Bacterial and Archaeal Type Strains, Phase III: the genomes of soil and plant-associated and newly described type strains.</title>
        <authorList>
            <person name="Whitman W.B."/>
            <person name="Woyke T."/>
            <person name="Klenk H.P."/>
            <person name="Zhou Y."/>
            <person name="Lilburn T.G."/>
            <person name="Beck B.J."/>
            <person name="De Vos P."/>
            <person name="Vandamme P."/>
            <person name="Eisen J.A."/>
            <person name="Garrity G."/>
            <person name="Hugenholtz P."/>
            <person name="Kyrpides N.C."/>
        </authorList>
    </citation>
    <scope>NUCLEOTIDE SEQUENCE [LARGE SCALE GENOMIC DNA]</scope>
    <source>
        <strain evidence="3 4">CV53</strain>
    </source>
</reference>
<gene>
    <name evidence="3" type="ORF">EV146_108266</name>
</gene>
<dbReference type="Pfam" id="PF08239">
    <property type="entry name" value="SH3_3"/>
    <property type="match status" value="1"/>
</dbReference>
<protein>
    <submittedName>
        <fullName evidence="3">Uncharacterized protein DUF3298</fullName>
    </submittedName>
</protein>